<dbReference type="AlphaFoldDB" id="A0A9Q3D4S4"/>
<comment type="caution">
    <text evidence="1">The sequence shown here is derived from an EMBL/GenBank/DDBJ whole genome shotgun (WGS) entry which is preliminary data.</text>
</comment>
<sequence>MIQTIEGMIRRVCANGLDLKDSDGFTHDRCTTIPELELSYKTSIDDPTGKNPKMLEKGWSPKLPVDNLRKYLVDIHPTASRFKLMLVMLIKNGTKVIKPQNPK</sequence>
<organism evidence="1 2">
    <name type="scientific">Austropuccinia psidii MF-1</name>
    <dbReference type="NCBI Taxonomy" id="1389203"/>
    <lineage>
        <taxon>Eukaryota</taxon>
        <taxon>Fungi</taxon>
        <taxon>Dikarya</taxon>
        <taxon>Basidiomycota</taxon>
        <taxon>Pucciniomycotina</taxon>
        <taxon>Pucciniomycetes</taxon>
        <taxon>Pucciniales</taxon>
        <taxon>Sphaerophragmiaceae</taxon>
        <taxon>Austropuccinia</taxon>
    </lineage>
</organism>
<evidence type="ECO:0000313" key="2">
    <source>
        <dbReference type="Proteomes" id="UP000765509"/>
    </source>
</evidence>
<gene>
    <name evidence="1" type="ORF">O181_034360</name>
</gene>
<reference evidence="1" key="1">
    <citation type="submission" date="2021-03" db="EMBL/GenBank/DDBJ databases">
        <title>Draft genome sequence of rust myrtle Austropuccinia psidii MF-1, a brazilian biotype.</title>
        <authorList>
            <person name="Quecine M.C."/>
            <person name="Pachon D.M.R."/>
            <person name="Bonatelli M.L."/>
            <person name="Correr F.H."/>
            <person name="Franceschini L.M."/>
            <person name="Leite T.F."/>
            <person name="Margarido G.R.A."/>
            <person name="Almeida C.A."/>
            <person name="Ferrarezi J.A."/>
            <person name="Labate C.A."/>
        </authorList>
    </citation>
    <scope>NUCLEOTIDE SEQUENCE</scope>
    <source>
        <strain evidence="1">MF-1</strain>
    </source>
</reference>
<keyword evidence="2" id="KW-1185">Reference proteome</keyword>
<evidence type="ECO:0000313" key="1">
    <source>
        <dbReference type="EMBL" id="MBW0494645.1"/>
    </source>
</evidence>
<dbReference type="EMBL" id="AVOT02012676">
    <property type="protein sequence ID" value="MBW0494645.1"/>
    <property type="molecule type" value="Genomic_DNA"/>
</dbReference>
<proteinExistence type="predicted"/>
<accession>A0A9Q3D4S4</accession>
<protein>
    <submittedName>
        <fullName evidence="1">Uncharacterized protein</fullName>
    </submittedName>
</protein>
<dbReference type="Proteomes" id="UP000765509">
    <property type="component" value="Unassembled WGS sequence"/>
</dbReference>
<dbReference type="OrthoDB" id="3268967at2759"/>
<name>A0A9Q3D4S4_9BASI</name>